<dbReference type="GO" id="GO:0016757">
    <property type="term" value="F:glycosyltransferase activity"/>
    <property type="evidence" value="ECO:0007669"/>
    <property type="project" value="UniProtKB-KW"/>
</dbReference>
<dbReference type="PANTHER" id="PTHR45947">
    <property type="entry name" value="SULFOQUINOVOSYL TRANSFERASE SQD2"/>
    <property type="match status" value="1"/>
</dbReference>
<organism evidence="5">
    <name type="scientific">Salpingoeca rosetta (strain ATCC 50818 / BSB-021)</name>
    <dbReference type="NCBI Taxonomy" id="946362"/>
    <lineage>
        <taxon>Eukaryota</taxon>
        <taxon>Choanoflagellata</taxon>
        <taxon>Craspedida</taxon>
        <taxon>Salpingoecidae</taxon>
        <taxon>Salpingoeca</taxon>
    </lineage>
</organism>
<sequence>MRVLVIAPVSSEAMHVGGGVAITYKVLTEKLKARGHEVEVLSSWNGSLEHAFFRPHPGFRMIKVSLKNMDIIREAIKRSDVVVCPDSALVACIGLECWRLGVPSIWVIHTNFMAIGKHVLNAFLFQFYDAASTFFLRSYGSAFTHILTTSHDYMCMLRKRGFRISGYIDQGFKADVFKEHDEPAAVAAVRERLIKGHPADTKVMLFAGRFAPEKRISLLFDCIPDGFVLALVGDGSLREEFMQRQAQDNRIVVVAEMLSQHDLRLYYKAADVTVSASDFETYGMTVHESLLCHTPVVVQDGNGFRSQVRHGVNGFLVNYEHAASAKRAIAQAVNYTFDARPFRAADCVDMVEFVETSAKKHVTPASKNMGWVISFLQYLYMIPTRISQIIFRDDNVTDW</sequence>
<dbReference type="Pfam" id="PF13439">
    <property type="entry name" value="Glyco_transf_4"/>
    <property type="match status" value="1"/>
</dbReference>
<dbReference type="CDD" id="cd03801">
    <property type="entry name" value="GT4_PimA-like"/>
    <property type="match status" value="1"/>
</dbReference>
<protein>
    <recommendedName>
        <fullName evidence="6">Glycosyl transferase family 1 domain-containing protein</fullName>
    </recommendedName>
</protein>
<evidence type="ECO:0000259" key="3">
    <source>
        <dbReference type="Pfam" id="PF13439"/>
    </source>
</evidence>
<dbReference type="InterPro" id="IPR028098">
    <property type="entry name" value="Glyco_trans_4-like_N"/>
</dbReference>
<accession>F2U918</accession>
<name>F2U918_SALR5</name>
<evidence type="ECO:0000313" key="4">
    <source>
        <dbReference type="EMBL" id="EGD73221.1"/>
    </source>
</evidence>
<dbReference type="RefSeq" id="XP_004994252.1">
    <property type="nucleotide sequence ID" value="XM_004994195.1"/>
</dbReference>
<dbReference type="OMA" id="ACIGLEC"/>
<dbReference type="eggNOG" id="ENOG502S925">
    <property type="taxonomic scope" value="Eukaryota"/>
</dbReference>
<evidence type="ECO:0000256" key="1">
    <source>
        <dbReference type="ARBA" id="ARBA00022676"/>
    </source>
</evidence>
<dbReference type="InterPro" id="IPR050194">
    <property type="entry name" value="Glycosyltransferase_grp1"/>
</dbReference>
<evidence type="ECO:0000313" key="5">
    <source>
        <dbReference type="Proteomes" id="UP000007799"/>
    </source>
</evidence>
<dbReference type="PANTHER" id="PTHR45947:SF3">
    <property type="entry name" value="SULFOQUINOVOSYL TRANSFERASE SQD2"/>
    <property type="match status" value="1"/>
</dbReference>
<feature type="domain" description="Glycosyl transferase family 1" evidence="2">
    <location>
        <begin position="194"/>
        <end position="334"/>
    </location>
</feature>
<reference evidence="4" key="1">
    <citation type="submission" date="2009-08" db="EMBL/GenBank/DDBJ databases">
        <title>Annotation of Salpingoeca rosetta.</title>
        <authorList>
            <consortium name="The Broad Institute Genome Sequencing Platform"/>
            <person name="Russ C."/>
            <person name="Cuomo C."/>
            <person name="Burger G."/>
            <person name="Gray M.W."/>
            <person name="Holland P.W.H."/>
            <person name="King N."/>
            <person name="Lang F.B.F."/>
            <person name="Roger A.J."/>
            <person name="Ruiz-Trillo I."/>
            <person name="Young S.K."/>
            <person name="Zeng Q."/>
            <person name="Gargeya S."/>
            <person name="Alvarado L."/>
            <person name="Berlin A."/>
            <person name="Chapman S.B."/>
            <person name="Chen Z."/>
            <person name="Freedman E."/>
            <person name="Gellesch M."/>
            <person name="Goldberg J."/>
            <person name="Griggs A."/>
            <person name="Gujja S."/>
            <person name="Heilman E."/>
            <person name="Heiman D."/>
            <person name="Howarth C."/>
            <person name="Mehta T."/>
            <person name="Neiman D."/>
            <person name="Pearson M."/>
            <person name="Roberts A."/>
            <person name="Saif S."/>
            <person name="Shea T."/>
            <person name="Shenoy N."/>
            <person name="Sisk P."/>
            <person name="Stolte C."/>
            <person name="Sykes S."/>
            <person name="White J."/>
            <person name="Yandava C."/>
            <person name="Haas B."/>
            <person name="Nusbaum C."/>
            <person name="Birren B."/>
        </authorList>
    </citation>
    <scope>NUCLEOTIDE SEQUENCE [LARGE SCALE GENOMIC DNA]</scope>
    <source>
        <strain evidence="4">ATCC 50818</strain>
    </source>
</reference>
<dbReference type="Pfam" id="PF00534">
    <property type="entry name" value="Glycos_transf_1"/>
    <property type="match status" value="1"/>
</dbReference>
<proteinExistence type="predicted"/>
<dbReference type="AlphaFoldDB" id="F2U918"/>
<dbReference type="InParanoid" id="F2U918"/>
<dbReference type="Proteomes" id="UP000007799">
    <property type="component" value="Unassembled WGS sequence"/>
</dbReference>
<evidence type="ECO:0008006" key="6">
    <source>
        <dbReference type="Google" id="ProtNLM"/>
    </source>
</evidence>
<keyword evidence="1" id="KW-0328">Glycosyltransferase</keyword>
<dbReference type="STRING" id="946362.F2U918"/>
<dbReference type="SUPFAM" id="SSF53756">
    <property type="entry name" value="UDP-Glycosyltransferase/glycogen phosphorylase"/>
    <property type="match status" value="1"/>
</dbReference>
<dbReference type="Gene3D" id="3.40.50.2000">
    <property type="entry name" value="Glycogen Phosphorylase B"/>
    <property type="match status" value="2"/>
</dbReference>
<feature type="domain" description="Glycosyltransferase subfamily 4-like N-terminal" evidence="3">
    <location>
        <begin position="18"/>
        <end position="162"/>
    </location>
</feature>
<dbReference type="GeneID" id="16074831"/>
<keyword evidence="1" id="KW-0808">Transferase</keyword>
<dbReference type="KEGG" id="sre:PTSG_04936"/>
<keyword evidence="5" id="KW-1185">Reference proteome</keyword>
<gene>
    <name evidence="4" type="ORF">PTSG_04936</name>
</gene>
<evidence type="ECO:0000259" key="2">
    <source>
        <dbReference type="Pfam" id="PF00534"/>
    </source>
</evidence>
<dbReference type="EMBL" id="GL832965">
    <property type="protein sequence ID" value="EGD73221.1"/>
    <property type="molecule type" value="Genomic_DNA"/>
</dbReference>
<dbReference type="OrthoDB" id="443318at2759"/>
<dbReference type="InterPro" id="IPR001296">
    <property type="entry name" value="Glyco_trans_1"/>
</dbReference>